<name>A0A444MNC5_9SPHI</name>
<proteinExistence type="predicted"/>
<keyword evidence="2" id="KW-1185">Reference proteome</keyword>
<protein>
    <submittedName>
        <fullName evidence="1">Uncharacterized protein</fullName>
    </submittedName>
</protein>
<reference evidence="1 2" key="1">
    <citation type="submission" date="2019-01" db="EMBL/GenBank/DDBJ databases">
        <title>Mucilaginibacter antarcticum sp. nov., isolated from antarctic soil.</title>
        <authorList>
            <person name="Yan Y.-Q."/>
            <person name="Du Z.-J."/>
        </authorList>
    </citation>
    <scope>NUCLEOTIDE SEQUENCE [LARGE SCALE GENOMIC DNA]</scope>
    <source>
        <strain evidence="1 2">F01003</strain>
    </source>
</reference>
<organism evidence="1 2">
    <name type="scientific">Mucilaginibacter gilvus</name>
    <dbReference type="NCBI Taxonomy" id="2305909"/>
    <lineage>
        <taxon>Bacteria</taxon>
        <taxon>Pseudomonadati</taxon>
        <taxon>Bacteroidota</taxon>
        <taxon>Sphingobacteriia</taxon>
        <taxon>Sphingobacteriales</taxon>
        <taxon>Sphingobacteriaceae</taxon>
        <taxon>Mucilaginibacter</taxon>
    </lineage>
</organism>
<dbReference type="RefSeq" id="WP_128534621.1">
    <property type="nucleotide sequence ID" value="NZ_SBIW01000006.1"/>
</dbReference>
<dbReference type="AlphaFoldDB" id="A0A444MNC5"/>
<gene>
    <name evidence="1" type="ORF">EPL05_14145</name>
</gene>
<sequence>MSQATLAGAGPVRNDPNTAFAKVVKTPRGFKITCNKTQHDDLDTIAETFTAFIGEPIADYDVVIKLVATFD</sequence>
<comment type="caution">
    <text evidence="1">The sequence shown here is derived from an EMBL/GenBank/DDBJ whole genome shotgun (WGS) entry which is preliminary data.</text>
</comment>
<dbReference type="Proteomes" id="UP000286701">
    <property type="component" value="Unassembled WGS sequence"/>
</dbReference>
<evidence type="ECO:0000313" key="1">
    <source>
        <dbReference type="EMBL" id="RWY51202.1"/>
    </source>
</evidence>
<accession>A0A444MNC5</accession>
<dbReference type="EMBL" id="SBIW01000006">
    <property type="protein sequence ID" value="RWY51202.1"/>
    <property type="molecule type" value="Genomic_DNA"/>
</dbReference>
<evidence type="ECO:0000313" key="2">
    <source>
        <dbReference type="Proteomes" id="UP000286701"/>
    </source>
</evidence>